<keyword evidence="4 5" id="KW-0699">rRNA-binding</keyword>
<dbReference type="AlphaFoldDB" id="A0AAD1CMB6"/>
<keyword evidence="4 5" id="KW-0694">RNA-binding</keyword>
<dbReference type="Proteomes" id="UP000262607">
    <property type="component" value="Chromosome"/>
</dbReference>
<proteinExistence type="inferred from homology"/>
<evidence type="ECO:0000313" key="6">
    <source>
        <dbReference type="EMBL" id="BBA18049.1"/>
    </source>
</evidence>
<evidence type="ECO:0000256" key="2">
    <source>
        <dbReference type="ARBA" id="ARBA00022980"/>
    </source>
</evidence>
<dbReference type="Pfam" id="PF00829">
    <property type="entry name" value="Ribosomal_L21p"/>
    <property type="match status" value="1"/>
</dbReference>
<reference evidence="6 7" key="1">
    <citation type="submission" date="2014-06" db="EMBL/GenBank/DDBJ databases">
        <title>Genome sequence of the intracellular symbiont Blattabacterium cuenoti, strain CPU2 from the wood feeding cockroach Cryptocercus punctulatus.</title>
        <authorList>
            <person name="Kinjo Y."/>
            <person name="Ohkuma M."/>
            <person name="Tokuda G."/>
        </authorList>
    </citation>
    <scope>NUCLEOTIDE SEQUENCE [LARGE SCALE GENOMIC DNA]</scope>
    <source>
        <strain evidence="6 7">CPU2</strain>
    </source>
</reference>
<comment type="function">
    <text evidence="4 5">This protein binds to 23S rRNA in the presence of protein L20.</text>
</comment>
<comment type="similarity">
    <text evidence="1 4 5">Belongs to the bacterial ribosomal protein bL21 family.</text>
</comment>
<dbReference type="GO" id="GO:0003735">
    <property type="term" value="F:structural constituent of ribosome"/>
    <property type="evidence" value="ECO:0007669"/>
    <property type="project" value="InterPro"/>
</dbReference>
<comment type="subunit">
    <text evidence="4">Part of the 50S ribosomal subunit. Contacts protein L20.</text>
</comment>
<evidence type="ECO:0000256" key="3">
    <source>
        <dbReference type="ARBA" id="ARBA00023274"/>
    </source>
</evidence>
<evidence type="ECO:0000256" key="4">
    <source>
        <dbReference type="HAMAP-Rule" id="MF_01363"/>
    </source>
</evidence>
<gene>
    <name evidence="4 6" type="primary">rplU</name>
    <name evidence="6" type="ORF">CPU2_577</name>
</gene>
<evidence type="ECO:0000256" key="1">
    <source>
        <dbReference type="ARBA" id="ARBA00008563"/>
    </source>
</evidence>
<evidence type="ECO:0000313" key="7">
    <source>
        <dbReference type="Proteomes" id="UP000262607"/>
    </source>
</evidence>
<dbReference type="HAMAP" id="MF_01363">
    <property type="entry name" value="Ribosomal_bL21"/>
    <property type="match status" value="1"/>
</dbReference>
<accession>A0AAD1CMB6</accession>
<dbReference type="SUPFAM" id="SSF141091">
    <property type="entry name" value="L21p-like"/>
    <property type="match status" value="1"/>
</dbReference>
<dbReference type="InterPro" id="IPR001787">
    <property type="entry name" value="Ribosomal_bL21"/>
</dbReference>
<dbReference type="NCBIfam" id="TIGR00061">
    <property type="entry name" value="L21"/>
    <property type="match status" value="1"/>
</dbReference>
<dbReference type="EMBL" id="AP014610">
    <property type="protein sequence ID" value="BBA18049.1"/>
    <property type="molecule type" value="Genomic_DNA"/>
</dbReference>
<dbReference type="InterPro" id="IPR028909">
    <property type="entry name" value="bL21-like"/>
</dbReference>
<name>A0AAD1CMB6_9FLAO</name>
<dbReference type="RefSeq" id="WP_014245985.1">
    <property type="nucleotide sequence ID" value="NZ_AP014610.1"/>
</dbReference>
<dbReference type="GeneID" id="66556491"/>
<dbReference type="GO" id="GO:0005737">
    <property type="term" value="C:cytoplasm"/>
    <property type="evidence" value="ECO:0007669"/>
    <property type="project" value="UniProtKB-ARBA"/>
</dbReference>
<dbReference type="GO" id="GO:1990904">
    <property type="term" value="C:ribonucleoprotein complex"/>
    <property type="evidence" value="ECO:0007669"/>
    <property type="project" value="UniProtKB-KW"/>
</dbReference>
<dbReference type="InterPro" id="IPR036164">
    <property type="entry name" value="bL21-like_sf"/>
</dbReference>
<dbReference type="GO" id="GO:0019843">
    <property type="term" value="F:rRNA binding"/>
    <property type="evidence" value="ECO:0007669"/>
    <property type="project" value="UniProtKB-UniRule"/>
</dbReference>
<keyword evidence="2 4" id="KW-0689">Ribosomal protein</keyword>
<dbReference type="GO" id="GO:0006412">
    <property type="term" value="P:translation"/>
    <property type="evidence" value="ECO:0007669"/>
    <property type="project" value="UniProtKB-UniRule"/>
</dbReference>
<evidence type="ECO:0000256" key="5">
    <source>
        <dbReference type="RuleBase" id="RU000562"/>
    </source>
</evidence>
<dbReference type="GO" id="GO:0005840">
    <property type="term" value="C:ribosome"/>
    <property type="evidence" value="ECO:0007669"/>
    <property type="project" value="UniProtKB-KW"/>
</dbReference>
<protein>
    <recommendedName>
        <fullName evidence="4">Large ribosomal subunit protein bL21</fullName>
    </recommendedName>
</protein>
<dbReference type="PANTHER" id="PTHR21349:SF0">
    <property type="entry name" value="LARGE RIBOSOMAL SUBUNIT PROTEIN BL21M"/>
    <property type="match status" value="1"/>
</dbReference>
<dbReference type="PANTHER" id="PTHR21349">
    <property type="entry name" value="50S RIBOSOMAL PROTEIN L21"/>
    <property type="match status" value="1"/>
</dbReference>
<sequence length="108" mass="12785">MIYAIVNILGNQFKLIENKFVYVPRLSSMNLGEKIWINQIFLFFKNGFTKIGNPFLENINIQIEILQHLKGNKIIVFKKKKRKGYKVKNGFRPFFTKIKVISFSEIEK</sequence>
<keyword evidence="3 4" id="KW-0687">Ribonucleoprotein</keyword>
<organism evidence="6 7">
    <name type="scientific">Blattabacterium punctulatus CPU2</name>
    <dbReference type="NCBI Taxonomy" id="1457032"/>
    <lineage>
        <taxon>Bacteria</taxon>
        <taxon>Pseudomonadati</taxon>
        <taxon>Bacteroidota</taxon>
        <taxon>Flavobacteriia</taxon>
        <taxon>Flavobacteriales</taxon>
        <taxon>Blattabacteriaceae</taxon>
        <taxon>Blattabacterium</taxon>
    </lineage>
</organism>